<dbReference type="SUPFAM" id="SSF52540">
    <property type="entry name" value="P-loop containing nucleoside triphosphate hydrolases"/>
    <property type="match status" value="1"/>
</dbReference>
<dbReference type="PANTHER" id="PTHR43790">
    <property type="entry name" value="CARBOHYDRATE TRANSPORT ATP-BINDING PROTEIN MG119-RELATED"/>
    <property type="match status" value="1"/>
</dbReference>
<keyword evidence="4" id="KW-0067">ATP-binding</keyword>
<proteinExistence type="predicted"/>
<gene>
    <name evidence="6" type="ORF">BECKLPF1236B_GA0070989_100332</name>
</gene>
<protein>
    <submittedName>
        <fullName evidence="6">ABC transporter</fullName>
    </submittedName>
</protein>
<organism evidence="6">
    <name type="scientific">Candidatus Kentrum sp. LPFa</name>
    <dbReference type="NCBI Taxonomy" id="2126335"/>
    <lineage>
        <taxon>Bacteria</taxon>
        <taxon>Pseudomonadati</taxon>
        <taxon>Pseudomonadota</taxon>
        <taxon>Gammaproteobacteria</taxon>
        <taxon>Candidatus Kentrum</taxon>
    </lineage>
</organism>
<evidence type="ECO:0000313" key="6">
    <source>
        <dbReference type="EMBL" id="VFK07894.1"/>
    </source>
</evidence>
<dbReference type="EMBL" id="CAADFK010000003">
    <property type="protein sequence ID" value="VFK07894.1"/>
    <property type="molecule type" value="Genomic_DNA"/>
</dbReference>
<evidence type="ECO:0000256" key="1">
    <source>
        <dbReference type="ARBA" id="ARBA00022448"/>
    </source>
</evidence>
<evidence type="ECO:0000259" key="5">
    <source>
        <dbReference type="Pfam" id="PF00005"/>
    </source>
</evidence>
<sequence>MQLAIRKGFVSYVTSDRVREGLFCDLNIADNLRIRVMKNWAPTLFLFVTNSRCRAAFSLAKMIGLSIYVINQSPLTLSGGNQQRVILARSLSTHPKLVFFDNATRGLDSIGKKTLVEQMKSYCSKKGSCIVVAPELDFLNSACDRVVKLSADYVEHAKLVLC</sequence>
<keyword evidence="1" id="KW-0813">Transport</keyword>
<dbReference type="AlphaFoldDB" id="A0A450VSX7"/>
<dbReference type="GO" id="GO:0005524">
    <property type="term" value="F:ATP binding"/>
    <property type="evidence" value="ECO:0007669"/>
    <property type="project" value="UniProtKB-KW"/>
</dbReference>
<dbReference type="PANTHER" id="PTHR43790:SF9">
    <property type="entry name" value="GALACTOFURANOSE TRANSPORTER ATP-BINDING PROTEIN YTFR"/>
    <property type="match status" value="1"/>
</dbReference>
<keyword evidence="2" id="KW-0677">Repeat</keyword>
<feature type="domain" description="ABC transporter" evidence="5">
    <location>
        <begin position="10"/>
        <end position="104"/>
    </location>
</feature>
<reference evidence="6" key="1">
    <citation type="submission" date="2019-02" db="EMBL/GenBank/DDBJ databases">
        <authorList>
            <person name="Gruber-Vodicka R. H."/>
            <person name="Seah K. B. B."/>
        </authorList>
    </citation>
    <scope>NUCLEOTIDE SEQUENCE</scope>
    <source>
        <strain evidence="6">BECK_S313</strain>
    </source>
</reference>
<dbReference type="Pfam" id="PF00005">
    <property type="entry name" value="ABC_tran"/>
    <property type="match status" value="1"/>
</dbReference>
<dbReference type="InterPro" id="IPR003439">
    <property type="entry name" value="ABC_transporter-like_ATP-bd"/>
</dbReference>
<dbReference type="InterPro" id="IPR027417">
    <property type="entry name" value="P-loop_NTPase"/>
</dbReference>
<evidence type="ECO:0000256" key="3">
    <source>
        <dbReference type="ARBA" id="ARBA00022741"/>
    </source>
</evidence>
<dbReference type="InterPro" id="IPR050107">
    <property type="entry name" value="ABC_carbohydrate_import_ATPase"/>
</dbReference>
<accession>A0A450VSX7</accession>
<name>A0A450VSX7_9GAMM</name>
<evidence type="ECO:0000256" key="2">
    <source>
        <dbReference type="ARBA" id="ARBA00022737"/>
    </source>
</evidence>
<keyword evidence="3" id="KW-0547">Nucleotide-binding</keyword>
<dbReference type="GO" id="GO:0016887">
    <property type="term" value="F:ATP hydrolysis activity"/>
    <property type="evidence" value="ECO:0007669"/>
    <property type="project" value="InterPro"/>
</dbReference>
<dbReference type="Gene3D" id="3.40.50.300">
    <property type="entry name" value="P-loop containing nucleotide triphosphate hydrolases"/>
    <property type="match status" value="1"/>
</dbReference>
<evidence type="ECO:0000256" key="4">
    <source>
        <dbReference type="ARBA" id="ARBA00022840"/>
    </source>
</evidence>